<feature type="compositionally biased region" description="Acidic residues" evidence="1">
    <location>
        <begin position="1"/>
        <end position="16"/>
    </location>
</feature>
<proteinExistence type="predicted"/>
<name>A0A4Z1IGX6_9HELO</name>
<evidence type="ECO:0000256" key="1">
    <source>
        <dbReference type="SAM" id="MobiDB-lite"/>
    </source>
</evidence>
<dbReference type="EMBL" id="PQXN01000085">
    <property type="protein sequence ID" value="TGO55887.1"/>
    <property type="molecule type" value="Genomic_DNA"/>
</dbReference>
<evidence type="ECO:0000313" key="3">
    <source>
        <dbReference type="Proteomes" id="UP000297527"/>
    </source>
</evidence>
<evidence type="ECO:0000313" key="2">
    <source>
        <dbReference type="EMBL" id="TGO55887.1"/>
    </source>
</evidence>
<dbReference type="Proteomes" id="UP000297527">
    <property type="component" value="Unassembled WGS sequence"/>
</dbReference>
<reference evidence="2 3" key="1">
    <citation type="submission" date="2017-12" db="EMBL/GenBank/DDBJ databases">
        <title>Comparative genomics of Botrytis spp.</title>
        <authorList>
            <person name="Valero-Jimenez C.A."/>
            <person name="Tapia P."/>
            <person name="Veloso J."/>
            <person name="Silva-Moreno E."/>
            <person name="Staats M."/>
            <person name="Valdes J.H."/>
            <person name="Van Kan J.A.L."/>
        </authorList>
    </citation>
    <scope>NUCLEOTIDE SEQUENCE [LARGE SCALE GENOMIC DNA]</scope>
    <source>
        <strain evidence="2 3">MUCL11595</strain>
    </source>
</reference>
<sequence length="250" mass="27663">MEESDYESFLVDDEGQGSEYPPLKLFPPDQEITCQYLGDIPPFPQYFRRGKAPLKGADTITKRLVGLLKDTFSSDPHENFYDGAVKEYEPELDRLLKICVPNIFRKRNPSESEAELNLLASNPTPKRSYAVANFLKPEPDLDVPASISLPKRLSFAAQDFLDSDEPDKPLMASASTSMKFPSLPACIPCHSCLPISTDADQYKDVPGLSTSKETDVTNADKTVASKAPTTKIILKLKGTSEGSKEKQLKK</sequence>
<organism evidence="2 3">
    <name type="scientific">Botryotinia convoluta</name>
    <dbReference type="NCBI Taxonomy" id="54673"/>
    <lineage>
        <taxon>Eukaryota</taxon>
        <taxon>Fungi</taxon>
        <taxon>Dikarya</taxon>
        <taxon>Ascomycota</taxon>
        <taxon>Pezizomycotina</taxon>
        <taxon>Leotiomycetes</taxon>
        <taxon>Helotiales</taxon>
        <taxon>Sclerotiniaceae</taxon>
        <taxon>Botryotinia</taxon>
    </lineage>
</organism>
<accession>A0A4Z1IGX6</accession>
<comment type="caution">
    <text evidence="2">The sequence shown here is derived from an EMBL/GenBank/DDBJ whole genome shotgun (WGS) entry which is preliminary data.</text>
</comment>
<keyword evidence="3" id="KW-1185">Reference proteome</keyword>
<protein>
    <submittedName>
        <fullName evidence="2">Uncharacterized protein</fullName>
    </submittedName>
</protein>
<gene>
    <name evidence="2" type="ORF">BCON_0085g00190</name>
</gene>
<dbReference type="OrthoDB" id="3525961at2759"/>
<feature type="region of interest" description="Disordered" evidence="1">
    <location>
        <begin position="1"/>
        <end position="22"/>
    </location>
</feature>
<dbReference type="AlphaFoldDB" id="A0A4Z1IGX6"/>